<comment type="caution">
    <text evidence="2">The sequence shown here is derived from an EMBL/GenBank/DDBJ whole genome shotgun (WGS) entry which is preliminary data.</text>
</comment>
<dbReference type="Gene3D" id="2.20.110.10">
    <property type="entry name" value="Histone H3 K4-specific methyltransferase SET7/9 N-terminal domain"/>
    <property type="match status" value="1"/>
</dbReference>
<keyword evidence="1" id="KW-1133">Transmembrane helix</keyword>
<evidence type="ECO:0000313" key="2">
    <source>
        <dbReference type="EMBL" id="OKL41510.1"/>
    </source>
</evidence>
<sequence length="166" mass="19867">MVVIRLWPFILTVFILVALPFAAVGQERETKADKPKKQGMLFWKINRYDRQDRYHGRWKVYLGDERTVIRNGRFRHGAEVGKWKYYYPSGTRYMVEKYNRRNNIIEVQKFHENGNLARQGTARIIRSTFKDHYYWFGDWQVYDAQGNYSYTETYQSGNLVGSTKGK</sequence>
<reference evidence="2 3" key="1">
    <citation type="submission" date="2016-03" db="EMBL/GenBank/DDBJ databases">
        <title>Genome sequence of Pontibacter sp. nov., of the family cytophagaceae, isolated from marine sediment of the Yellow Sea, China.</title>
        <authorList>
            <person name="Zhang G."/>
            <person name="Zhang R."/>
        </authorList>
    </citation>
    <scope>NUCLEOTIDE SEQUENCE [LARGE SCALE GENOMIC DNA]</scope>
    <source>
        <strain evidence="2 3">S10-8</strain>
    </source>
</reference>
<gene>
    <name evidence="2" type="ORF">A3841_10695</name>
</gene>
<dbReference type="Proteomes" id="UP000186551">
    <property type="component" value="Unassembled WGS sequence"/>
</dbReference>
<name>A0A1Q5PH01_9BACT</name>
<proteinExistence type="predicted"/>
<dbReference type="OrthoDB" id="8536728at2"/>
<accession>A0A1Q5PH01</accession>
<dbReference type="RefSeq" id="WP_083610205.1">
    <property type="nucleotide sequence ID" value="NZ_LVWA01000003.1"/>
</dbReference>
<dbReference type="AlphaFoldDB" id="A0A1Q5PH01"/>
<feature type="transmembrane region" description="Helical" evidence="1">
    <location>
        <begin position="6"/>
        <end position="24"/>
    </location>
</feature>
<organism evidence="2 3">
    <name type="scientific">Pontibacter flavimaris</name>
    <dbReference type="NCBI Taxonomy" id="1797110"/>
    <lineage>
        <taxon>Bacteria</taxon>
        <taxon>Pseudomonadati</taxon>
        <taxon>Bacteroidota</taxon>
        <taxon>Cytophagia</taxon>
        <taxon>Cytophagales</taxon>
        <taxon>Hymenobacteraceae</taxon>
        <taxon>Pontibacter</taxon>
    </lineage>
</organism>
<dbReference type="SUPFAM" id="SSF82185">
    <property type="entry name" value="Histone H3 K4-specific methyltransferase SET7/9 N-terminal domain"/>
    <property type="match status" value="1"/>
</dbReference>
<evidence type="ECO:0000256" key="1">
    <source>
        <dbReference type="SAM" id="Phobius"/>
    </source>
</evidence>
<dbReference type="EMBL" id="LVWA01000003">
    <property type="protein sequence ID" value="OKL41510.1"/>
    <property type="molecule type" value="Genomic_DNA"/>
</dbReference>
<protein>
    <recommendedName>
        <fullName evidence="4">Toxin-antitoxin system YwqK family antitoxin</fullName>
    </recommendedName>
</protein>
<evidence type="ECO:0000313" key="3">
    <source>
        <dbReference type="Proteomes" id="UP000186551"/>
    </source>
</evidence>
<keyword evidence="1" id="KW-0472">Membrane</keyword>
<keyword evidence="3" id="KW-1185">Reference proteome</keyword>
<evidence type="ECO:0008006" key="4">
    <source>
        <dbReference type="Google" id="ProtNLM"/>
    </source>
</evidence>
<dbReference type="STRING" id="1797110.A3841_10695"/>
<keyword evidence="1" id="KW-0812">Transmembrane</keyword>